<proteinExistence type="predicted"/>
<feature type="chain" id="PRO_5028882444" description="Lipoprotein" evidence="1">
    <location>
        <begin position="19"/>
        <end position="65"/>
    </location>
</feature>
<keyword evidence="1" id="KW-0732">Signal</keyword>
<evidence type="ECO:0008006" key="4">
    <source>
        <dbReference type="Google" id="ProtNLM"/>
    </source>
</evidence>
<name>A0A7H1M9L6_9NEIS</name>
<organism evidence="2 3">
    <name type="scientific">Neisseria musculi</name>
    <dbReference type="NCBI Taxonomy" id="1815583"/>
    <lineage>
        <taxon>Bacteria</taxon>
        <taxon>Pseudomonadati</taxon>
        <taxon>Pseudomonadota</taxon>
        <taxon>Betaproteobacteria</taxon>
        <taxon>Neisseriales</taxon>
        <taxon>Neisseriaceae</taxon>
        <taxon>Neisseria</taxon>
    </lineage>
</organism>
<evidence type="ECO:0000313" key="3">
    <source>
        <dbReference type="Proteomes" id="UP000516412"/>
    </source>
</evidence>
<keyword evidence="3" id="KW-1185">Reference proteome</keyword>
<sequence length="65" mass="6650">MNLKLLVCFALLPGGCVAAPYHGSGASNTSSTRAARQQNAVSPPAALSATVIECIYQQGCRSVTP</sequence>
<accession>A0A7H1M9L6</accession>
<dbReference type="EMBL" id="CP060414">
    <property type="protein sequence ID" value="QNT58331.1"/>
    <property type="molecule type" value="Genomic_DNA"/>
</dbReference>
<reference evidence="2" key="1">
    <citation type="submission" date="2024-06" db="EMBL/GenBank/DDBJ databases">
        <title>Complete Genome Sequence of mouse commensal type strain Neisseria musculi.</title>
        <authorList>
            <person name="Thapa E."/>
            <person name="Aluvathingal J."/>
            <person name="Nadendla S."/>
            <person name="Mehta A."/>
            <person name="Tettelin H."/>
            <person name="Weyand N.J."/>
        </authorList>
    </citation>
    <scope>NUCLEOTIDE SEQUENCE</scope>
    <source>
        <strain evidence="2">NW831</strain>
    </source>
</reference>
<dbReference type="RefSeq" id="WP_187000936.1">
    <property type="nucleotide sequence ID" value="NZ_CP060414.2"/>
</dbReference>
<evidence type="ECO:0000313" key="2">
    <source>
        <dbReference type="EMBL" id="QNT58331.1"/>
    </source>
</evidence>
<gene>
    <name evidence="2" type="ORF">H7A79_0428</name>
</gene>
<dbReference type="Proteomes" id="UP000516412">
    <property type="component" value="Chromosome"/>
</dbReference>
<dbReference type="AlphaFoldDB" id="A0A7H1M9L6"/>
<protein>
    <recommendedName>
        <fullName evidence="4">Lipoprotein</fullName>
    </recommendedName>
</protein>
<evidence type="ECO:0000256" key="1">
    <source>
        <dbReference type="SAM" id="SignalP"/>
    </source>
</evidence>
<feature type="signal peptide" evidence="1">
    <location>
        <begin position="1"/>
        <end position="18"/>
    </location>
</feature>
<dbReference type="KEGG" id="nmus:H7A79_0428"/>